<feature type="chain" id="PRO_5019237395" evidence="1">
    <location>
        <begin position="30"/>
        <end position="413"/>
    </location>
</feature>
<dbReference type="AlphaFoldDB" id="A0A401IHW3"/>
<feature type="signal peptide" evidence="1">
    <location>
        <begin position="1"/>
        <end position="29"/>
    </location>
</feature>
<accession>A0A401IHW3</accession>
<dbReference type="EMBL" id="BDQK01000013">
    <property type="protein sequence ID" value="GBF80883.1"/>
    <property type="molecule type" value="Genomic_DNA"/>
</dbReference>
<comment type="caution">
    <text evidence="3">The sequence shown here is derived from an EMBL/GenBank/DDBJ whole genome shotgun (WGS) entry which is preliminary data.</text>
</comment>
<keyword evidence="1" id="KW-0732">Signal</keyword>
<dbReference type="Pfam" id="PF07589">
    <property type="entry name" value="PEP-CTERM"/>
    <property type="match status" value="1"/>
</dbReference>
<dbReference type="InterPro" id="IPR013424">
    <property type="entry name" value="Ice-binding_C"/>
</dbReference>
<protein>
    <submittedName>
        <fullName evidence="3">HAF family repeat protein</fullName>
    </submittedName>
</protein>
<evidence type="ECO:0000259" key="2">
    <source>
        <dbReference type="Pfam" id="PF07589"/>
    </source>
</evidence>
<evidence type="ECO:0000313" key="4">
    <source>
        <dbReference type="Proteomes" id="UP000287247"/>
    </source>
</evidence>
<keyword evidence="4" id="KW-1185">Reference proteome</keyword>
<gene>
    <name evidence="3" type="ORF">AsFPU1_2291</name>
</gene>
<name>A0A401IHW3_APHSA</name>
<sequence length="413" mass="41175">MSKKSLFQFTVIIAGAVFGGFNGATPAMAAFFTGLGDLPGGAFSSGALAVSADGSVVVGSGVTPVGENEAFRWTAESGLVGLGDLPGGNFISTSFGVSADGSVIAGVGSSVSSSTDNGSFPPLEAFRWTAETGLVPLGDLPGGNFFSFSFKVSPDGSVIVGQSSSASGLEAFRWTADTGIVGLGDLPGGLFNSVATSTSNDGSIIVGSGSSNNGVEAFIWRADTGLVGLGDLAGGDFFSRATDISTDGSIIVGRSSSANSSAGGLPISDTSGTEAFIWSADTGLVGLGDLPGGNFFSRSFAVSGDGSIVIGQSESDLGIEPFIWDKNSGIRPLRQLFVDLGLDLTGWGALEVADISNDGSTIVGFGVNPDGNIEAWVAGINDTQAVPEPSSVLGLLALGSFGIGLGLKKAKKS</sequence>
<reference evidence="4" key="1">
    <citation type="submission" date="2017-05" db="EMBL/GenBank/DDBJ databases">
        <title>Physiological properties and genetic analysis related to exopolysaccharide production of fresh-water unicellular cyanobacterium Aphanothece sacrum, Suizenji Nori, that has been cultured as a food source in Japan.</title>
        <authorList>
            <person name="Kanesaki Y."/>
            <person name="Yoshikawa S."/>
            <person name="Ohki K."/>
        </authorList>
    </citation>
    <scope>NUCLEOTIDE SEQUENCE [LARGE SCALE GENOMIC DNA]</scope>
    <source>
        <strain evidence="4">FPU1</strain>
    </source>
</reference>
<dbReference type="NCBIfam" id="TIGR02595">
    <property type="entry name" value="PEP_CTERM"/>
    <property type="match status" value="1"/>
</dbReference>
<organism evidence="3 4">
    <name type="scientific">Aphanothece sacrum FPU1</name>
    <dbReference type="NCBI Taxonomy" id="1920663"/>
    <lineage>
        <taxon>Bacteria</taxon>
        <taxon>Bacillati</taxon>
        <taxon>Cyanobacteriota</taxon>
        <taxon>Cyanophyceae</taxon>
        <taxon>Oscillatoriophycideae</taxon>
        <taxon>Chroococcales</taxon>
        <taxon>Aphanothecaceae</taxon>
        <taxon>Aphanothece</taxon>
    </lineage>
</organism>
<dbReference type="OrthoDB" id="485342at2"/>
<dbReference type="SUPFAM" id="SSF82171">
    <property type="entry name" value="DPP6 N-terminal domain-like"/>
    <property type="match status" value="1"/>
</dbReference>
<dbReference type="RefSeq" id="WP_124974732.1">
    <property type="nucleotide sequence ID" value="NZ_BDQK01000013.1"/>
</dbReference>
<proteinExistence type="predicted"/>
<evidence type="ECO:0000256" key="1">
    <source>
        <dbReference type="SAM" id="SignalP"/>
    </source>
</evidence>
<feature type="domain" description="Ice-binding protein C-terminal" evidence="2">
    <location>
        <begin position="385"/>
        <end position="405"/>
    </location>
</feature>
<dbReference type="Proteomes" id="UP000287247">
    <property type="component" value="Unassembled WGS sequence"/>
</dbReference>
<evidence type="ECO:0000313" key="3">
    <source>
        <dbReference type="EMBL" id="GBF80883.1"/>
    </source>
</evidence>